<gene>
    <name evidence="4" type="ORF">AF335_18510</name>
</gene>
<dbReference type="SUPFAM" id="SSF55811">
    <property type="entry name" value="Nudix"/>
    <property type="match status" value="1"/>
</dbReference>
<dbReference type="PROSITE" id="PS51462">
    <property type="entry name" value="NUDIX"/>
    <property type="match status" value="1"/>
</dbReference>
<evidence type="ECO:0000313" key="5">
    <source>
        <dbReference type="Proteomes" id="UP000235945"/>
    </source>
</evidence>
<comment type="similarity">
    <text evidence="1">Belongs to the Nudix hydrolase family.</text>
</comment>
<protein>
    <recommendedName>
        <fullName evidence="3">Nudix hydrolase domain-containing protein</fullName>
    </recommendedName>
</protein>
<dbReference type="GO" id="GO:0016787">
    <property type="term" value="F:hydrolase activity"/>
    <property type="evidence" value="ECO:0007669"/>
    <property type="project" value="UniProtKB-KW"/>
</dbReference>
<keyword evidence="5" id="KW-1185">Reference proteome</keyword>
<dbReference type="EMBL" id="LGUI01000005">
    <property type="protein sequence ID" value="PNE32548.1"/>
    <property type="molecule type" value="Genomic_DNA"/>
</dbReference>
<evidence type="ECO:0000256" key="1">
    <source>
        <dbReference type="ARBA" id="ARBA00005582"/>
    </source>
</evidence>
<dbReference type="OrthoDB" id="21568at2"/>
<dbReference type="CDD" id="cd03674">
    <property type="entry name" value="NUDIX_Hydrolase"/>
    <property type="match status" value="1"/>
</dbReference>
<feature type="domain" description="Nudix hydrolase" evidence="3">
    <location>
        <begin position="47"/>
        <end position="185"/>
    </location>
</feature>
<dbReference type="Pfam" id="PF00293">
    <property type="entry name" value="NUDIX"/>
    <property type="match status" value="1"/>
</dbReference>
<dbReference type="AlphaFoldDB" id="A0A2N8NUV3"/>
<evidence type="ECO:0000256" key="2">
    <source>
        <dbReference type="ARBA" id="ARBA00022801"/>
    </source>
</evidence>
<organism evidence="4 5">
    <name type="scientific">Streptomyces eurocidicus</name>
    <name type="common">Streptoverticillium eurocidicus</name>
    <dbReference type="NCBI Taxonomy" id="66423"/>
    <lineage>
        <taxon>Bacteria</taxon>
        <taxon>Bacillati</taxon>
        <taxon>Actinomycetota</taxon>
        <taxon>Actinomycetes</taxon>
        <taxon>Kitasatosporales</taxon>
        <taxon>Streptomycetaceae</taxon>
        <taxon>Streptomyces</taxon>
    </lineage>
</organism>
<keyword evidence="2" id="KW-0378">Hydrolase</keyword>
<proteinExistence type="inferred from homology"/>
<name>A0A2N8NUV3_STREU</name>
<evidence type="ECO:0000259" key="3">
    <source>
        <dbReference type="PROSITE" id="PS51462"/>
    </source>
</evidence>
<dbReference type="PRINTS" id="PR00502">
    <property type="entry name" value="NUDIXFAMILY"/>
</dbReference>
<dbReference type="PANTHER" id="PTHR43736">
    <property type="entry name" value="ADP-RIBOSE PYROPHOSPHATASE"/>
    <property type="match status" value="1"/>
</dbReference>
<dbReference type="InterPro" id="IPR020476">
    <property type="entry name" value="Nudix_hydrolase"/>
</dbReference>
<dbReference type="PANTHER" id="PTHR43736:SF1">
    <property type="entry name" value="DIHYDRONEOPTERIN TRIPHOSPHATE DIPHOSPHATASE"/>
    <property type="match status" value="1"/>
</dbReference>
<dbReference type="Gene3D" id="3.90.79.10">
    <property type="entry name" value="Nucleoside Triphosphate Pyrophosphohydrolase"/>
    <property type="match status" value="1"/>
</dbReference>
<comment type="caution">
    <text evidence="4">The sequence shown here is derived from an EMBL/GenBank/DDBJ whole genome shotgun (WGS) entry which is preliminary data.</text>
</comment>
<sequence>MSIGPQEIRTALSAYLDRYPEDGQRLRIVREVLDLPDASPTSREEFRGHVTAGAVLMDGQGRVLRIHHRSLNTWLFPGGHLEAGDRSLAGAALRELCEETGIATESVTAVDAVPVDIDVHDIPENRAKAEPEHTHFDFRYVFRTCSPELSPQYEEVTDVRWFPVEDIPDERLRSRVQGFPDRSENPASR</sequence>
<dbReference type="Proteomes" id="UP000235945">
    <property type="component" value="Unassembled WGS sequence"/>
</dbReference>
<accession>A0A2N8NUV3</accession>
<dbReference type="InterPro" id="IPR015797">
    <property type="entry name" value="NUDIX_hydrolase-like_dom_sf"/>
</dbReference>
<evidence type="ECO:0000313" key="4">
    <source>
        <dbReference type="EMBL" id="PNE32548.1"/>
    </source>
</evidence>
<reference evidence="5" key="1">
    <citation type="submission" date="2015-07" db="EMBL/GenBank/DDBJ databases">
        <authorList>
            <person name="Graham D.E."/>
            <person name="Giannone R.J."/>
            <person name="Gulvik C.A."/>
            <person name="Hettich R.L."/>
            <person name="Klingeman D.M."/>
            <person name="Mahan K.M."/>
            <person name="Parry R.J."/>
            <person name="Spain J.C."/>
        </authorList>
    </citation>
    <scope>NUCLEOTIDE SEQUENCE [LARGE SCALE GENOMIC DNA]</scope>
    <source>
        <strain evidence="5">ATCC 27428</strain>
    </source>
</reference>
<dbReference type="InterPro" id="IPR000086">
    <property type="entry name" value="NUDIX_hydrolase_dom"/>
</dbReference>